<dbReference type="InterPro" id="IPR046083">
    <property type="entry name" value="DUF6101"/>
</dbReference>
<keyword evidence="2" id="KW-1185">Reference proteome</keyword>
<dbReference type="Proteomes" id="UP000238563">
    <property type="component" value="Unassembled WGS sequence"/>
</dbReference>
<organism evidence="1 2">
    <name type="scientific">Phyllobacterium myrsinacearum</name>
    <dbReference type="NCBI Taxonomy" id="28101"/>
    <lineage>
        <taxon>Bacteria</taxon>
        <taxon>Pseudomonadati</taxon>
        <taxon>Pseudomonadota</taxon>
        <taxon>Alphaproteobacteria</taxon>
        <taxon>Hyphomicrobiales</taxon>
        <taxon>Phyllobacteriaceae</taxon>
        <taxon>Phyllobacterium</taxon>
    </lineage>
</organism>
<evidence type="ECO:0000313" key="1">
    <source>
        <dbReference type="EMBL" id="PRD50086.1"/>
    </source>
</evidence>
<proteinExistence type="predicted"/>
<dbReference type="AlphaFoldDB" id="A0A2S9JBA6"/>
<name>A0A2S9JBA6_9HYPH</name>
<dbReference type="EMBL" id="PVBT01000008">
    <property type="protein sequence ID" value="PRD50086.1"/>
    <property type="molecule type" value="Genomic_DNA"/>
</dbReference>
<reference evidence="1 2" key="1">
    <citation type="submission" date="2018-02" db="EMBL/GenBank/DDBJ databases">
        <title>The draft genome of Phyllobacterium myrsinacearum DSM5892.</title>
        <authorList>
            <person name="Li L."/>
            <person name="Liu L."/>
            <person name="Zhang X."/>
            <person name="Wang T."/>
        </authorList>
    </citation>
    <scope>NUCLEOTIDE SEQUENCE [LARGE SCALE GENOMIC DNA]</scope>
    <source>
        <strain evidence="1 2">DSM 5892</strain>
    </source>
</reference>
<dbReference type="RefSeq" id="WP_105736943.1">
    <property type="nucleotide sequence ID" value="NZ_PVBT01000008.1"/>
</dbReference>
<gene>
    <name evidence="1" type="ORF">C5750_22400</name>
</gene>
<sequence>MKKAGAKPVWAGQEFRLDPFHLPQTVTYATRDDRGDITFSLHERGAVVKRVLPNSNLPVSLALPVCAFQGVTARAAEDELGDITVTLELMHSDPHLSVPLLVAHDLNDIAADWRAWSNLFKLPMMLVEEDGEARQLEQSIGPVAVGDPMERRQGREPRRRRPRFLARRKMGNLGLRLVVGGEEIIASGSR</sequence>
<dbReference type="Pfam" id="PF19596">
    <property type="entry name" value="DUF6101"/>
    <property type="match status" value="1"/>
</dbReference>
<accession>A0A2S9JBA6</accession>
<evidence type="ECO:0000313" key="2">
    <source>
        <dbReference type="Proteomes" id="UP000238563"/>
    </source>
</evidence>
<protein>
    <submittedName>
        <fullName evidence="1">Uncharacterized protein</fullName>
    </submittedName>
</protein>
<comment type="caution">
    <text evidence="1">The sequence shown here is derived from an EMBL/GenBank/DDBJ whole genome shotgun (WGS) entry which is preliminary data.</text>
</comment>
<dbReference type="OrthoDB" id="8449893at2"/>